<keyword evidence="4" id="KW-1185">Reference proteome</keyword>
<dbReference type="Pfam" id="PF00723">
    <property type="entry name" value="Glyco_hydro_15"/>
    <property type="match status" value="1"/>
</dbReference>
<dbReference type="PANTHER" id="PTHR31616">
    <property type="entry name" value="TREHALASE"/>
    <property type="match status" value="1"/>
</dbReference>
<evidence type="ECO:0000259" key="1">
    <source>
        <dbReference type="Pfam" id="PF00723"/>
    </source>
</evidence>
<dbReference type="Proteomes" id="UP001052739">
    <property type="component" value="Unassembled WGS sequence"/>
</dbReference>
<dbReference type="Pfam" id="PF19291">
    <property type="entry name" value="TREH_N"/>
    <property type="match status" value="1"/>
</dbReference>
<feature type="domain" description="GH15-like" evidence="1">
    <location>
        <begin position="238"/>
        <end position="610"/>
    </location>
</feature>
<accession>A0ABQ3PIQ0</accession>
<evidence type="ECO:0000259" key="2">
    <source>
        <dbReference type="Pfam" id="PF19291"/>
    </source>
</evidence>
<gene>
    <name evidence="3" type="ORF">Shyd_62710</name>
</gene>
<evidence type="ECO:0000313" key="4">
    <source>
        <dbReference type="Proteomes" id="UP001052739"/>
    </source>
</evidence>
<dbReference type="InterPro" id="IPR011613">
    <property type="entry name" value="GH15-like"/>
</dbReference>
<evidence type="ECO:0000313" key="3">
    <source>
        <dbReference type="EMBL" id="GHI24900.1"/>
    </source>
</evidence>
<comment type="caution">
    <text evidence="3">The sequence shown here is derived from an EMBL/GenBank/DDBJ whole genome shotgun (WGS) entry which is preliminary data.</text>
</comment>
<dbReference type="InterPro" id="IPR008928">
    <property type="entry name" value="6-hairpin_glycosidase_sf"/>
</dbReference>
<dbReference type="SUPFAM" id="SSF48208">
    <property type="entry name" value="Six-hairpin glycosidases"/>
    <property type="match status" value="1"/>
</dbReference>
<dbReference type="InterPro" id="IPR045582">
    <property type="entry name" value="Trehalase-like_N"/>
</dbReference>
<dbReference type="InterPro" id="IPR012341">
    <property type="entry name" value="6hp_glycosidase-like_sf"/>
</dbReference>
<feature type="domain" description="Trehalase-like N-terminal" evidence="2">
    <location>
        <begin position="21"/>
        <end position="183"/>
    </location>
</feature>
<reference evidence="3" key="1">
    <citation type="submission" date="2024-05" db="EMBL/GenBank/DDBJ databases">
        <title>Whole genome shotgun sequence of Streptomyces hydrogenans NBRC 13475.</title>
        <authorList>
            <person name="Komaki H."/>
            <person name="Tamura T."/>
        </authorList>
    </citation>
    <scope>NUCLEOTIDE SEQUENCE</scope>
    <source>
        <strain evidence="3">NBRC 13475</strain>
    </source>
</reference>
<name>A0ABQ3PIQ0_9ACTN</name>
<dbReference type="EMBL" id="BNDW01000068">
    <property type="protein sequence ID" value="GHI24900.1"/>
    <property type="molecule type" value="Genomic_DNA"/>
</dbReference>
<proteinExistence type="predicted"/>
<sequence length="638" mass="71066">MIAEPSTLAVTRIGTRISIMAGKIEDYALIGDLETAALVGRDGAIDWLCVPRFDSPASFAALLGTESHGQWWMGPADRPTAGRRSYRGETLVLDTVWETVGGAVRLTDFMPPRRQFPCVIRIVEGISGHVQMRGEFGPRFDHGRVVPRNWEAGERAMRSVAGPDAMSLLCEQPVDMSVTETGASLRFSVSAGQRLGFVLRWTPSHLADTDVPVPDSRAALDETLRFWLAWSAKCRYEGPAREAVIRSLITLKALTYAPTGGIVAAATCSLPEHPGGERNWDYRFCWLRDSAFTLSCLMRSGYREEATAWNAWLIRTIAGEPSDLQPVYGICGERRLGERSAPWLPGYEDSSPVRIGNAAADQVQLDVYGEVMNTLYSALRSGVTLDARMRSLIVSFMDHVEKRWQDPDEGLWEVRGPPRHFVHSKVMSWVAADRALRLARVMGLRSREPRWRRMRDLVRREVCERGWDEGRRSFVQYYGSRRIDASALLLPKLGFLPPGDRRVRDTVEAVRRLDHGGFLRRYEVEEARGGAVHEVDGLPGGEGAFLACSLWYADALSLVGRGDEARDVFDRVLSVRNDVGLLSEEWDPVGRRQLGNTPQAFSHVAVVNTAFVLDDIRAGARGQRSARTACSNRMPVSP</sequence>
<protein>
    <submittedName>
        <fullName evidence="3">Glucoamylase</fullName>
    </submittedName>
</protein>
<dbReference type="Gene3D" id="1.50.10.10">
    <property type="match status" value="1"/>
</dbReference>
<organism evidence="3 4">
    <name type="scientific">Streptomyces hydrogenans</name>
    <dbReference type="NCBI Taxonomy" id="1873719"/>
    <lineage>
        <taxon>Bacteria</taxon>
        <taxon>Bacillati</taxon>
        <taxon>Actinomycetota</taxon>
        <taxon>Actinomycetes</taxon>
        <taxon>Kitasatosporales</taxon>
        <taxon>Streptomycetaceae</taxon>
        <taxon>Streptomyces</taxon>
    </lineage>
</organism>
<dbReference type="PANTHER" id="PTHR31616:SF0">
    <property type="entry name" value="GLUCAN 1,4-ALPHA-GLUCOSIDASE"/>
    <property type="match status" value="1"/>
</dbReference>